<dbReference type="EC" id="2.7.10.2" evidence="5"/>
<comment type="similarity">
    <text evidence="3">Belongs to the CpsD/CapB family.</text>
</comment>
<comment type="caution">
    <text evidence="20">The sequence shown here is derived from an EMBL/GenBank/DDBJ whole genome shotgun (WGS) entry which is preliminary data.</text>
</comment>
<keyword evidence="14 17" id="KW-0472">Membrane</keyword>
<dbReference type="InterPro" id="IPR003856">
    <property type="entry name" value="LPS_length_determ_N"/>
</dbReference>
<evidence type="ECO:0000256" key="17">
    <source>
        <dbReference type="SAM" id="Phobius"/>
    </source>
</evidence>
<dbReference type="GO" id="GO:0005524">
    <property type="term" value="F:ATP binding"/>
    <property type="evidence" value="ECO:0007669"/>
    <property type="project" value="UniProtKB-KW"/>
</dbReference>
<dbReference type="AlphaFoldDB" id="A0A542SMF2"/>
<evidence type="ECO:0000313" key="20">
    <source>
        <dbReference type="EMBL" id="TQK75748.1"/>
    </source>
</evidence>
<dbReference type="EMBL" id="VFNV01000001">
    <property type="protein sequence ID" value="TQK75748.1"/>
    <property type="molecule type" value="Genomic_DNA"/>
</dbReference>
<comment type="similarity">
    <text evidence="4">Belongs to the etk/wzc family.</text>
</comment>
<evidence type="ECO:0000256" key="12">
    <source>
        <dbReference type="ARBA" id="ARBA00022840"/>
    </source>
</evidence>
<keyword evidence="12" id="KW-0067">ATP-binding</keyword>
<keyword evidence="13 17" id="KW-1133">Transmembrane helix</keyword>
<evidence type="ECO:0000256" key="15">
    <source>
        <dbReference type="ARBA" id="ARBA00023137"/>
    </source>
</evidence>
<protein>
    <recommendedName>
        <fullName evidence="5">non-specific protein-tyrosine kinase</fullName>
        <ecNumber evidence="5">2.7.10.2</ecNumber>
    </recommendedName>
</protein>
<dbReference type="OrthoDB" id="9812433at2"/>
<dbReference type="GO" id="GO:0004715">
    <property type="term" value="F:non-membrane spanning protein tyrosine kinase activity"/>
    <property type="evidence" value="ECO:0007669"/>
    <property type="project" value="UniProtKB-EC"/>
</dbReference>
<evidence type="ECO:0000256" key="14">
    <source>
        <dbReference type="ARBA" id="ARBA00023136"/>
    </source>
</evidence>
<keyword evidence="15" id="KW-0829">Tyrosine-protein kinase</keyword>
<dbReference type="Proteomes" id="UP000316181">
    <property type="component" value="Unassembled WGS sequence"/>
</dbReference>
<dbReference type="InterPro" id="IPR005702">
    <property type="entry name" value="Wzc-like_C"/>
</dbReference>
<evidence type="ECO:0000259" key="19">
    <source>
        <dbReference type="Pfam" id="PF13614"/>
    </source>
</evidence>
<dbReference type="RefSeq" id="WP_142111110.1">
    <property type="nucleotide sequence ID" value="NZ_BAAATB010000008.1"/>
</dbReference>
<comment type="catalytic activity">
    <reaction evidence="16">
        <text>L-tyrosyl-[protein] + ATP = O-phospho-L-tyrosyl-[protein] + ADP + H(+)</text>
        <dbReference type="Rhea" id="RHEA:10596"/>
        <dbReference type="Rhea" id="RHEA-COMP:10136"/>
        <dbReference type="Rhea" id="RHEA-COMP:20101"/>
        <dbReference type="ChEBI" id="CHEBI:15378"/>
        <dbReference type="ChEBI" id="CHEBI:30616"/>
        <dbReference type="ChEBI" id="CHEBI:46858"/>
        <dbReference type="ChEBI" id="CHEBI:61978"/>
        <dbReference type="ChEBI" id="CHEBI:456216"/>
        <dbReference type="EC" id="2.7.10.2"/>
    </reaction>
</comment>
<sequence length="469" mass="48753">MELADYIRILRKRWILITGTVVIAVVIAGAATALMSPQYKATTQVFVSTSTDNSSASDLSAGNTFTSQRVKSYAQAVTTTSVLQPVIKTLDLPYTVSELAAKVSANAPLNTVILEISATDTDPTRAAAIANAVGETLPKIISDVEKPNAGGTSPVKISTLEAASVPTSPDSPNAKLNLALGLLLGLAIGVGIAILMEVLDTKVRNTRDVEAITDAAMVGGIPMSESKADPGLVVQNDPRSPLSEAFRGLRTNLEFVVAAHPKSVIVTSAMASEGKTTIASNLAIAISQSGSQVLVIDADLRRPRLSEAFGIEGAVGLTDVLIGNADLEDVVQPWGATGNIEVLPSGQIPPNPSELLGGNQMRELINAVEAKYDLVIFDCAPLLPVTDTAVLSKMVGGAVLVGAAGKTHKAQFSAAIKTLHAVGSHLFGVVLTMLPTKGFDAYTYSQYGHYGSYGDIVEPDPSPAADAEK</sequence>
<dbReference type="FunFam" id="3.40.50.300:FF:000527">
    <property type="entry name" value="Tyrosine-protein kinase etk"/>
    <property type="match status" value="1"/>
</dbReference>
<evidence type="ECO:0000259" key="18">
    <source>
        <dbReference type="Pfam" id="PF02706"/>
    </source>
</evidence>
<dbReference type="InterPro" id="IPR025669">
    <property type="entry name" value="AAA_dom"/>
</dbReference>
<evidence type="ECO:0000256" key="1">
    <source>
        <dbReference type="ARBA" id="ARBA00004429"/>
    </source>
</evidence>
<evidence type="ECO:0000256" key="5">
    <source>
        <dbReference type="ARBA" id="ARBA00011903"/>
    </source>
</evidence>
<evidence type="ECO:0000256" key="3">
    <source>
        <dbReference type="ARBA" id="ARBA00007316"/>
    </source>
</evidence>
<evidence type="ECO:0000256" key="9">
    <source>
        <dbReference type="ARBA" id="ARBA00022692"/>
    </source>
</evidence>
<dbReference type="InterPro" id="IPR027417">
    <property type="entry name" value="P-loop_NTPase"/>
</dbReference>
<gene>
    <name evidence="20" type="ORF">FB389_0382</name>
</gene>
<feature type="transmembrane region" description="Helical" evidence="17">
    <location>
        <begin position="14"/>
        <end position="35"/>
    </location>
</feature>
<dbReference type="GO" id="GO:0005886">
    <property type="term" value="C:plasma membrane"/>
    <property type="evidence" value="ECO:0007669"/>
    <property type="project" value="UniProtKB-SubCell"/>
</dbReference>
<keyword evidence="9 17" id="KW-0812">Transmembrane</keyword>
<accession>A0A542SMF2</accession>
<keyword evidence="21" id="KW-1185">Reference proteome</keyword>
<evidence type="ECO:0000256" key="7">
    <source>
        <dbReference type="ARBA" id="ARBA00022519"/>
    </source>
</evidence>
<evidence type="ECO:0000256" key="6">
    <source>
        <dbReference type="ARBA" id="ARBA00022475"/>
    </source>
</evidence>
<dbReference type="PANTHER" id="PTHR32309">
    <property type="entry name" value="TYROSINE-PROTEIN KINASE"/>
    <property type="match status" value="1"/>
</dbReference>
<dbReference type="InterPro" id="IPR050445">
    <property type="entry name" value="Bact_polysacc_biosynth/exp"/>
</dbReference>
<evidence type="ECO:0000256" key="8">
    <source>
        <dbReference type="ARBA" id="ARBA00022679"/>
    </source>
</evidence>
<evidence type="ECO:0000256" key="2">
    <source>
        <dbReference type="ARBA" id="ARBA00006683"/>
    </source>
</evidence>
<dbReference type="PANTHER" id="PTHR32309:SF13">
    <property type="entry name" value="FERRIC ENTEROBACTIN TRANSPORT PROTEIN FEPE"/>
    <property type="match status" value="1"/>
</dbReference>
<dbReference type="Pfam" id="PF13614">
    <property type="entry name" value="AAA_31"/>
    <property type="match status" value="1"/>
</dbReference>
<keyword evidence="6" id="KW-1003">Cell membrane</keyword>
<dbReference type="SUPFAM" id="SSF52540">
    <property type="entry name" value="P-loop containing nucleoside triphosphate hydrolases"/>
    <property type="match status" value="1"/>
</dbReference>
<evidence type="ECO:0000256" key="16">
    <source>
        <dbReference type="ARBA" id="ARBA00051245"/>
    </source>
</evidence>
<organism evidence="20 21">
    <name type="scientific">Rarobacter incanus</name>
    <dbReference type="NCBI Taxonomy" id="153494"/>
    <lineage>
        <taxon>Bacteria</taxon>
        <taxon>Bacillati</taxon>
        <taxon>Actinomycetota</taxon>
        <taxon>Actinomycetes</taxon>
        <taxon>Micrococcales</taxon>
        <taxon>Rarobacteraceae</taxon>
        <taxon>Rarobacter</taxon>
    </lineage>
</organism>
<evidence type="ECO:0000313" key="21">
    <source>
        <dbReference type="Proteomes" id="UP000316181"/>
    </source>
</evidence>
<keyword evidence="8" id="KW-0808">Transferase</keyword>
<dbReference type="NCBIfam" id="TIGR01007">
    <property type="entry name" value="eps_fam"/>
    <property type="match status" value="1"/>
</dbReference>
<keyword evidence="10" id="KW-0547">Nucleotide-binding</keyword>
<evidence type="ECO:0000256" key="13">
    <source>
        <dbReference type="ARBA" id="ARBA00022989"/>
    </source>
</evidence>
<feature type="domain" description="Polysaccharide chain length determinant N-terminal" evidence="18">
    <location>
        <begin position="2"/>
        <end position="90"/>
    </location>
</feature>
<dbReference type="GO" id="GO:0042802">
    <property type="term" value="F:identical protein binding"/>
    <property type="evidence" value="ECO:0007669"/>
    <property type="project" value="UniProtKB-ARBA"/>
</dbReference>
<dbReference type="CDD" id="cd05387">
    <property type="entry name" value="BY-kinase"/>
    <property type="match status" value="1"/>
</dbReference>
<reference evidence="20 21" key="1">
    <citation type="submission" date="2019-06" db="EMBL/GenBank/DDBJ databases">
        <title>Sequencing the genomes of 1000 actinobacteria strains.</title>
        <authorList>
            <person name="Klenk H.-P."/>
        </authorList>
    </citation>
    <scope>NUCLEOTIDE SEQUENCE [LARGE SCALE GENOMIC DNA]</scope>
    <source>
        <strain evidence="20 21">DSM 10596</strain>
    </source>
</reference>
<dbReference type="Pfam" id="PF02706">
    <property type="entry name" value="Wzz"/>
    <property type="match status" value="1"/>
</dbReference>
<feature type="domain" description="AAA" evidence="19">
    <location>
        <begin position="274"/>
        <end position="391"/>
    </location>
</feature>
<dbReference type="Gene3D" id="3.40.50.300">
    <property type="entry name" value="P-loop containing nucleotide triphosphate hydrolases"/>
    <property type="match status" value="1"/>
</dbReference>
<feature type="transmembrane region" description="Helical" evidence="17">
    <location>
        <begin position="178"/>
        <end position="199"/>
    </location>
</feature>
<evidence type="ECO:0000256" key="4">
    <source>
        <dbReference type="ARBA" id="ARBA00008883"/>
    </source>
</evidence>
<evidence type="ECO:0000256" key="10">
    <source>
        <dbReference type="ARBA" id="ARBA00022741"/>
    </source>
</evidence>
<keyword evidence="11" id="KW-0418">Kinase</keyword>
<name>A0A542SMF2_9MICO</name>
<proteinExistence type="inferred from homology"/>
<evidence type="ECO:0000256" key="11">
    <source>
        <dbReference type="ARBA" id="ARBA00022777"/>
    </source>
</evidence>
<comment type="subcellular location">
    <subcellularLocation>
        <location evidence="1">Cell inner membrane</location>
        <topology evidence="1">Multi-pass membrane protein</topology>
    </subcellularLocation>
</comment>
<comment type="similarity">
    <text evidence="2">Belongs to the CpsC/CapA family.</text>
</comment>
<keyword evidence="7" id="KW-0997">Cell inner membrane</keyword>